<keyword evidence="5 6" id="KW-0472">Membrane</keyword>
<dbReference type="AlphaFoldDB" id="A0ABD0YQ17"/>
<feature type="transmembrane region" description="Helical" evidence="6">
    <location>
        <begin position="214"/>
        <end position="236"/>
    </location>
</feature>
<dbReference type="PANTHER" id="PTHR43568">
    <property type="entry name" value="P PROTEIN"/>
    <property type="match status" value="1"/>
</dbReference>
<feature type="transmembrane region" description="Helical" evidence="6">
    <location>
        <begin position="174"/>
        <end position="194"/>
    </location>
</feature>
<gene>
    <name evidence="8" type="ORF">AAG570_009567</name>
</gene>
<dbReference type="GO" id="GO:0016020">
    <property type="term" value="C:membrane"/>
    <property type="evidence" value="ECO:0007669"/>
    <property type="project" value="UniProtKB-SubCell"/>
</dbReference>
<dbReference type="InterPro" id="IPR004680">
    <property type="entry name" value="Cit_transptr-like_dom"/>
</dbReference>
<evidence type="ECO:0000313" key="9">
    <source>
        <dbReference type="Proteomes" id="UP001558652"/>
    </source>
</evidence>
<evidence type="ECO:0000256" key="1">
    <source>
        <dbReference type="ARBA" id="ARBA00004141"/>
    </source>
</evidence>
<proteinExistence type="predicted"/>
<protein>
    <recommendedName>
        <fullName evidence="7">Citrate transporter-like domain-containing protein</fullName>
    </recommendedName>
</protein>
<evidence type="ECO:0000256" key="4">
    <source>
        <dbReference type="ARBA" id="ARBA00022989"/>
    </source>
</evidence>
<feature type="transmembrane region" description="Helical" evidence="6">
    <location>
        <begin position="145"/>
        <end position="162"/>
    </location>
</feature>
<organism evidence="8 9">
    <name type="scientific">Ranatra chinensis</name>
    <dbReference type="NCBI Taxonomy" id="642074"/>
    <lineage>
        <taxon>Eukaryota</taxon>
        <taxon>Metazoa</taxon>
        <taxon>Ecdysozoa</taxon>
        <taxon>Arthropoda</taxon>
        <taxon>Hexapoda</taxon>
        <taxon>Insecta</taxon>
        <taxon>Pterygota</taxon>
        <taxon>Neoptera</taxon>
        <taxon>Paraneoptera</taxon>
        <taxon>Hemiptera</taxon>
        <taxon>Heteroptera</taxon>
        <taxon>Panheteroptera</taxon>
        <taxon>Nepomorpha</taxon>
        <taxon>Nepidae</taxon>
        <taxon>Ranatrinae</taxon>
        <taxon>Ranatra</taxon>
    </lineage>
</organism>
<sequence length="388" mass="43392">MKQVNIELGGSLLPPYYGNLSKHWASVWIELVQSNGTGLHITSEKYVTYSKKITKVWEVPIVSESLIDFVPEVKRSNLFEITTLEKALIDESIMRVQLKTNLNKTFPVALSYDLSPIDPEDGIIYAAGVLVGLYVLIIFEVVHRTLAAVLAATMSVAILATFDERPTKAELITWIDIETLLLLFSMMVLVAVFSETGIFDYLAVFAYKITNGRVWPLINTLCFFTTVVSSVLDNVTTALLMTPVTIRLCEVMELNPVPVLMAMIIYSNIGGALTPVGDPPNVIIATNKDIIDAGVSFGLFVLHMGIGLIMVMFVVHFQLRIMYRNLKDLQFEEPQEVQELRHEIAIWQRAAASLSSYSKDEDMVKETLLKRVRRLLGDLKKKLTTGSS</sequence>
<keyword evidence="2" id="KW-0813">Transport</keyword>
<keyword evidence="9" id="KW-1185">Reference proteome</keyword>
<accession>A0ABD0YQ17</accession>
<feature type="transmembrane region" description="Helical" evidence="6">
    <location>
        <begin position="297"/>
        <end position="317"/>
    </location>
</feature>
<evidence type="ECO:0000313" key="8">
    <source>
        <dbReference type="EMBL" id="KAL1137871.1"/>
    </source>
</evidence>
<keyword evidence="3 6" id="KW-0812">Transmembrane</keyword>
<reference evidence="8 9" key="1">
    <citation type="submission" date="2024-07" db="EMBL/GenBank/DDBJ databases">
        <title>Chromosome-level genome assembly of the water stick insect Ranatra chinensis (Heteroptera: Nepidae).</title>
        <authorList>
            <person name="Liu X."/>
        </authorList>
    </citation>
    <scope>NUCLEOTIDE SEQUENCE [LARGE SCALE GENOMIC DNA]</scope>
    <source>
        <strain evidence="8">Cailab_2021Rc</strain>
        <tissue evidence="8">Muscle</tissue>
    </source>
</reference>
<keyword evidence="4 6" id="KW-1133">Transmembrane helix</keyword>
<dbReference type="InterPro" id="IPR051475">
    <property type="entry name" value="Diverse_Ion_Transporter"/>
</dbReference>
<dbReference type="EMBL" id="JBFDAA010000004">
    <property type="protein sequence ID" value="KAL1137871.1"/>
    <property type="molecule type" value="Genomic_DNA"/>
</dbReference>
<evidence type="ECO:0000256" key="5">
    <source>
        <dbReference type="ARBA" id="ARBA00023136"/>
    </source>
</evidence>
<dbReference type="Proteomes" id="UP001558652">
    <property type="component" value="Unassembled WGS sequence"/>
</dbReference>
<evidence type="ECO:0000259" key="7">
    <source>
        <dbReference type="Pfam" id="PF03600"/>
    </source>
</evidence>
<comment type="subcellular location">
    <subcellularLocation>
        <location evidence="1">Membrane</location>
        <topology evidence="1">Multi-pass membrane protein</topology>
    </subcellularLocation>
</comment>
<dbReference type="Pfam" id="PF03600">
    <property type="entry name" value="CitMHS"/>
    <property type="match status" value="1"/>
</dbReference>
<evidence type="ECO:0000256" key="6">
    <source>
        <dbReference type="SAM" id="Phobius"/>
    </source>
</evidence>
<name>A0ABD0YQ17_9HEMI</name>
<evidence type="ECO:0000256" key="3">
    <source>
        <dbReference type="ARBA" id="ARBA00022692"/>
    </source>
</evidence>
<evidence type="ECO:0000256" key="2">
    <source>
        <dbReference type="ARBA" id="ARBA00022448"/>
    </source>
</evidence>
<feature type="transmembrane region" description="Helical" evidence="6">
    <location>
        <begin position="122"/>
        <end position="139"/>
    </location>
</feature>
<comment type="caution">
    <text evidence="8">The sequence shown here is derived from an EMBL/GenBank/DDBJ whole genome shotgun (WGS) entry which is preliminary data.</text>
</comment>
<dbReference type="PANTHER" id="PTHR43568:SF1">
    <property type="entry name" value="P PROTEIN"/>
    <property type="match status" value="1"/>
</dbReference>
<feature type="domain" description="Citrate transporter-like" evidence="7">
    <location>
        <begin position="134"/>
        <end position="343"/>
    </location>
</feature>